<dbReference type="Proteomes" id="UP000002630">
    <property type="component" value="Unassembled WGS sequence"/>
</dbReference>
<evidence type="ECO:0000256" key="1">
    <source>
        <dbReference type="ARBA" id="ARBA00022737"/>
    </source>
</evidence>
<dbReference type="PROSITE" id="PS50297">
    <property type="entry name" value="ANK_REP_REGION"/>
    <property type="match status" value="1"/>
</dbReference>
<dbReference type="SMART" id="SM00248">
    <property type="entry name" value="ANK"/>
    <property type="match status" value="2"/>
</dbReference>
<sequence>MKSAIALGADINVFNDDGCTPLILATMWGNESLVETLLEAGADCNLRDGDDFAALHMAVLAKKLNTKVVDRLVRAGADDTAEVCYAMTPMSLLEKCS</sequence>
<keyword evidence="1" id="KW-0677">Repeat</keyword>
<reference evidence="4 5" key="1">
    <citation type="journal article" date="2010" name="Nature">
        <title>The Ectocarpus genome and the independent evolution of multicellularity in brown algae.</title>
        <authorList>
            <person name="Cock J.M."/>
            <person name="Sterck L."/>
            <person name="Rouze P."/>
            <person name="Scornet D."/>
            <person name="Allen A.E."/>
            <person name="Amoutzias G."/>
            <person name="Anthouard V."/>
            <person name="Artiguenave F."/>
            <person name="Aury J.M."/>
            <person name="Badger J.H."/>
            <person name="Beszteri B."/>
            <person name="Billiau K."/>
            <person name="Bonnet E."/>
            <person name="Bothwell J.H."/>
            <person name="Bowler C."/>
            <person name="Boyen C."/>
            <person name="Brownlee C."/>
            <person name="Carrano C.J."/>
            <person name="Charrier B."/>
            <person name="Cho G.Y."/>
            <person name="Coelho S.M."/>
            <person name="Collen J."/>
            <person name="Corre E."/>
            <person name="Da Silva C."/>
            <person name="Delage L."/>
            <person name="Delaroque N."/>
            <person name="Dittami S.M."/>
            <person name="Doulbeau S."/>
            <person name="Elias M."/>
            <person name="Farnham G."/>
            <person name="Gachon C.M."/>
            <person name="Gschloessl B."/>
            <person name="Heesch S."/>
            <person name="Jabbari K."/>
            <person name="Jubin C."/>
            <person name="Kawai H."/>
            <person name="Kimura K."/>
            <person name="Kloareg B."/>
            <person name="Kupper F.C."/>
            <person name="Lang D."/>
            <person name="Le Bail A."/>
            <person name="Leblanc C."/>
            <person name="Lerouge P."/>
            <person name="Lohr M."/>
            <person name="Lopez P.J."/>
            <person name="Martens C."/>
            <person name="Maumus F."/>
            <person name="Michel G."/>
            <person name="Miranda-Saavedra D."/>
            <person name="Morales J."/>
            <person name="Moreau H."/>
            <person name="Motomura T."/>
            <person name="Nagasato C."/>
            <person name="Napoli C.A."/>
            <person name="Nelson D.R."/>
            <person name="Nyvall-Collen P."/>
            <person name="Peters A.F."/>
            <person name="Pommier C."/>
            <person name="Potin P."/>
            <person name="Poulain J."/>
            <person name="Quesneville H."/>
            <person name="Read B."/>
            <person name="Rensing S.A."/>
            <person name="Ritter A."/>
            <person name="Rousvoal S."/>
            <person name="Samanta M."/>
            <person name="Samson G."/>
            <person name="Schroeder D.C."/>
            <person name="Segurens B."/>
            <person name="Strittmatter M."/>
            <person name="Tonon T."/>
            <person name="Tregear J.W."/>
            <person name="Valentin K."/>
            <person name="von Dassow P."/>
            <person name="Yamagishi T."/>
            <person name="Van de Peer Y."/>
            <person name="Wincker P."/>
        </authorList>
    </citation>
    <scope>NUCLEOTIDE SEQUENCE [LARGE SCALE GENOMIC DNA]</scope>
    <source>
        <strain evidence="5">Ec32 / CCAP1310/4</strain>
    </source>
</reference>
<evidence type="ECO:0000256" key="3">
    <source>
        <dbReference type="PROSITE-ProRule" id="PRU00023"/>
    </source>
</evidence>
<dbReference type="PROSITE" id="PS50088">
    <property type="entry name" value="ANK_REPEAT"/>
    <property type="match status" value="1"/>
</dbReference>
<protein>
    <submittedName>
        <fullName evidence="4">Chain A, Crystal Structure Of A Designed Full Consensus Ankyrin</fullName>
    </submittedName>
</protein>
<evidence type="ECO:0000313" key="5">
    <source>
        <dbReference type="Proteomes" id="UP000002630"/>
    </source>
</evidence>
<dbReference type="EMBL" id="FN649760">
    <property type="protein sequence ID" value="CBJ33458.1"/>
    <property type="molecule type" value="Genomic_DNA"/>
</dbReference>
<dbReference type="PANTHER" id="PTHR24171">
    <property type="entry name" value="ANKYRIN REPEAT DOMAIN-CONTAINING PROTEIN 39-RELATED"/>
    <property type="match status" value="1"/>
</dbReference>
<dbReference type="STRING" id="2880.D7G315"/>
<dbReference type="InterPro" id="IPR002110">
    <property type="entry name" value="Ankyrin_rpt"/>
</dbReference>
<accession>D7G315</accession>
<gene>
    <name evidence="4" type="ORF">Esi_0490_0003</name>
</gene>
<name>D7G315_ECTSI</name>
<dbReference type="Gene3D" id="1.25.40.20">
    <property type="entry name" value="Ankyrin repeat-containing domain"/>
    <property type="match status" value="1"/>
</dbReference>
<feature type="repeat" description="ANK" evidence="3">
    <location>
        <begin position="17"/>
        <end position="49"/>
    </location>
</feature>
<evidence type="ECO:0000256" key="2">
    <source>
        <dbReference type="ARBA" id="ARBA00023043"/>
    </source>
</evidence>
<dbReference type="InParanoid" id="D7G315"/>
<dbReference type="SUPFAM" id="SSF48403">
    <property type="entry name" value="Ankyrin repeat"/>
    <property type="match status" value="1"/>
</dbReference>
<evidence type="ECO:0000313" key="4">
    <source>
        <dbReference type="EMBL" id="CBJ33458.1"/>
    </source>
</evidence>
<dbReference type="AlphaFoldDB" id="D7G315"/>
<dbReference type="OrthoDB" id="188632at2759"/>
<keyword evidence="2 3" id="KW-0040">ANK repeat</keyword>
<keyword evidence="5" id="KW-1185">Reference proteome</keyword>
<dbReference type="InterPro" id="IPR036770">
    <property type="entry name" value="Ankyrin_rpt-contain_sf"/>
</dbReference>
<dbReference type="Pfam" id="PF12796">
    <property type="entry name" value="Ank_2"/>
    <property type="match status" value="1"/>
</dbReference>
<proteinExistence type="predicted"/>
<organism evidence="4 5">
    <name type="scientific">Ectocarpus siliculosus</name>
    <name type="common">Brown alga</name>
    <name type="synonym">Conferva siliculosa</name>
    <dbReference type="NCBI Taxonomy" id="2880"/>
    <lineage>
        <taxon>Eukaryota</taxon>
        <taxon>Sar</taxon>
        <taxon>Stramenopiles</taxon>
        <taxon>Ochrophyta</taxon>
        <taxon>PX clade</taxon>
        <taxon>Phaeophyceae</taxon>
        <taxon>Ectocarpales</taxon>
        <taxon>Ectocarpaceae</taxon>
        <taxon>Ectocarpus</taxon>
    </lineage>
</organism>